<gene>
    <name evidence="3" type="ORF">PISL3812_09526</name>
</gene>
<evidence type="ECO:0000259" key="2">
    <source>
        <dbReference type="PROSITE" id="PS50090"/>
    </source>
</evidence>
<dbReference type="STRING" id="28573.A0A0U1MAA2"/>
<feature type="compositionally biased region" description="Basic and acidic residues" evidence="1">
    <location>
        <begin position="125"/>
        <end position="136"/>
    </location>
</feature>
<organism evidence="3 4">
    <name type="scientific">Talaromyces islandicus</name>
    <name type="common">Penicillium islandicum</name>
    <dbReference type="NCBI Taxonomy" id="28573"/>
    <lineage>
        <taxon>Eukaryota</taxon>
        <taxon>Fungi</taxon>
        <taxon>Dikarya</taxon>
        <taxon>Ascomycota</taxon>
        <taxon>Pezizomycotina</taxon>
        <taxon>Eurotiomycetes</taxon>
        <taxon>Eurotiomycetidae</taxon>
        <taxon>Eurotiales</taxon>
        <taxon>Trichocomaceae</taxon>
        <taxon>Talaromyces</taxon>
        <taxon>Talaromyces sect. Islandici</taxon>
    </lineage>
</organism>
<dbReference type="PROSITE" id="PS50090">
    <property type="entry name" value="MYB_LIKE"/>
    <property type="match status" value="1"/>
</dbReference>
<keyword evidence="4" id="KW-1185">Reference proteome</keyword>
<dbReference type="CDD" id="cd00167">
    <property type="entry name" value="SANT"/>
    <property type="match status" value="1"/>
</dbReference>
<accession>A0A0U1MAA2</accession>
<feature type="compositionally biased region" description="Basic and acidic residues" evidence="1">
    <location>
        <begin position="373"/>
        <end position="384"/>
    </location>
</feature>
<name>A0A0U1MAA2_TALIS</name>
<feature type="domain" description="Myb-like" evidence="2">
    <location>
        <begin position="372"/>
        <end position="426"/>
    </location>
</feature>
<reference evidence="3 4" key="1">
    <citation type="submission" date="2015-04" db="EMBL/GenBank/DDBJ databases">
        <authorList>
            <person name="Syromyatnikov M.Y."/>
            <person name="Popov V.N."/>
        </authorList>
    </citation>
    <scope>NUCLEOTIDE SEQUENCE [LARGE SCALE GENOMIC DNA]</scope>
    <source>
        <strain evidence="3">WF-38-12</strain>
    </source>
</reference>
<feature type="region of interest" description="Disordered" evidence="1">
    <location>
        <begin position="348"/>
        <end position="384"/>
    </location>
</feature>
<proteinExistence type="predicted"/>
<dbReference type="Gene3D" id="1.10.10.60">
    <property type="entry name" value="Homeodomain-like"/>
    <property type="match status" value="1"/>
</dbReference>
<evidence type="ECO:0000313" key="4">
    <source>
        <dbReference type="Proteomes" id="UP000054383"/>
    </source>
</evidence>
<evidence type="ECO:0000313" key="3">
    <source>
        <dbReference type="EMBL" id="CRG92465.1"/>
    </source>
</evidence>
<dbReference type="InterPro" id="IPR001005">
    <property type="entry name" value="SANT/Myb"/>
</dbReference>
<evidence type="ECO:0000256" key="1">
    <source>
        <dbReference type="SAM" id="MobiDB-lite"/>
    </source>
</evidence>
<sequence length="686" mass="76249">MAVTMEKIKFYHPPSLPPKPSPFFHPNAACLTLPPSSPTTSDYSKYGLAVEDALQEAAGIFIPGEGPKDEGREDPLIYKGQVGGNLSCSTLDEGYPSSPIASSTPTTNETFAQPPNTELAPLQSQDHEAGRHENSRKSVILDSQEVECSLQSVPHNEEAHQHSTSMVSEEGTTCQPDEPETVQGNKPASVSSLPSIAVVMSVSSRSPTTSSKRPPSSNQCDPEPLLLEDDDDSTPSDDEDDADYIDDDDDTAEADQRPSASKRRKISPNARSSPMSGETRLSKQLCRSELVQQDLGQTAKHHQTSPAPSEDVYCFTGLLSYLSRMPIEDRLQFVSWFCEGALTQIMPGPSLALSTTPASTAERSRKSGWSSSKPRENKPWKPEEKDLLRQLKREEHLSWSAIEERFAEKFPKRRIGAIKLHWYTKLKDEPGSLPINASEAFQRFKFYNNKLKIAGTLNRTEKKRIEEAASILSTVQLSEKQTKYKLFLYELCVIGPHLVPACAMALGQARIASMNTANRKQLLHEIRIRQKELDDPSLRALASNYEIPGSTVQIEPQQQNRDDMIESYATQGQIMTSVTPLESKQSSTEQIQTMQNGRQIDYLFSNGPVNHVSQLRNYIDNAMQSSHHWRVEREAGEPTTGCLTAMIPRDENADISITIWVGQTTGMELLNILRLQPTWSSSRGHL</sequence>
<dbReference type="AlphaFoldDB" id="A0A0U1MAA2"/>
<feature type="compositionally biased region" description="Low complexity" evidence="1">
    <location>
        <begin position="96"/>
        <end position="107"/>
    </location>
</feature>
<protein>
    <submittedName>
        <fullName evidence="3">Pc15g01650</fullName>
    </submittedName>
</protein>
<dbReference type="Proteomes" id="UP000054383">
    <property type="component" value="Unassembled WGS sequence"/>
</dbReference>
<dbReference type="EMBL" id="CVMT01000013">
    <property type="protein sequence ID" value="CRG92465.1"/>
    <property type="molecule type" value="Genomic_DNA"/>
</dbReference>
<feature type="compositionally biased region" description="Polar residues" evidence="1">
    <location>
        <begin position="352"/>
        <end position="372"/>
    </location>
</feature>
<feature type="compositionally biased region" description="Polar residues" evidence="1">
    <location>
        <begin position="162"/>
        <end position="175"/>
    </location>
</feature>
<feature type="compositionally biased region" description="Low complexity" evidence="1">
    <location>
        <begin position="198"/>
        <end position="225"/>
    </location>
</feature>
<dbReference type="OrthoDB" id="4488120at2759"/>
<feature type="region of interest" description="Disordered" evidence="1">
    <location>
        <begin position="89"/>
        <end position="282"/>
    </location>
</feature>
<feature type="compositionally biased region" description="Acidic residues" evidence="1">
    <location>
        <begin position="226"/>
        <end position="253"/>
    </location>
</feature>
<feature type="compositionally biased region" description="Polar residues" evidence="1">
    <location>
        <begin position="182"/>
        <end position="194"/>
    </location>
</feature>
<dbReference type="Pfam" id="PF13921">
    <property type="entry name" value="Myb_DNA-bind_6"/>
    <property type="match status" value="1"/>
</dbReference>